<name>A0A9X2DUJ0_9MICO</name>
<gene>
    <name evidence="1" type="ORF">NB037_03200</name>
</gene>
<organism evidence="1 2">
    <name type="scientific">Rathayibacter rubneri</name>
    <dbReference type="NCBI Taxonomy" id="2950106"/>
    <lineage>
        <taxon>Bacteria</taxon>
        <taxon>Bacillati</taxon>
        <taxon>Actinomycetota</taxon>
        <taxon>Actinomycetes</taxon>
        <taxon>Micrococcales</taxon>
        <taxon>Microbacteriaceae</taxon>
        <taxon>Rathayibacter</taxon>
    </lineage>
</organism>
<evidence type="ECO:0000313" key="2">
    <source>
        <dbReference type="Proteomes" id="UP001155240"/>
    </source>
</evidence>
<evidence type="ECO:0000313" key="1">
    <source>
        <dbReference type="EMBL" id="MCM6761415.1"/>
    </source>
</evidence>
<dbReference type="Proteomes" id="UP001155240">
    <property type="component" value="Unassembled WGS sequence"/>
</dbReference>
<protein>
    <submittedName>
        <fullName evidence="1">Uncharacterized protein</fullName>
    </submittedName>
</protein>
<proteinExistence type="predicted"/>
<dbReference type="EMBL" id="JAMRYM010000005">
    <property type="protein sequence ID" value="MCM6761415.1"/>
    <property type="molecule type" value="Genomic_DNA"/>
</dbReference>
<dbReference type="AlphaFoldDB" id="A0A9X2DUJ0"/>
<sequence length="80" mass="8392">MTAPWWTPTQPPPPITAVIAPTLVGEELQVSVGIEQTLTVTQARCLARQIIAAAEWAAAENTKTIDTLRGASHTKAGATA</sequence>
<reference evidence="1" key="1">
    <citation type="submission" date="2022-06" db="EMBL/GenBank/DDBJ databases">
        <title>Whole genome shotgun sequencing (WGS) of Rathayibacter sp. ZW T2_19, isolated from stored onions (Allium cepa).</title>
        <authorList>
            <person name="Stoll D.A."/>
            <person name="Huch M."/>
        </authorList>
    </citation>
    <scope>NUCLEOTIDE SEQUENCE</scope>
    <source>
        <strain evidence="1">ZW T2_19</strain>
    </source>
</reference>
<accession>A0A9X2DUJ0</accession>
<comment type="caution">
    <text evidence="1">The sequence shown here is derived from an EMBL/GenBank/DDBJ whole genome shotgun (WGS) entry which is preliminary data.</text>
</comment>
<keyword evidence="2" id="KW-1185">Reference proteome</keyword>
<dbReference type="RefSeq" id="WP_251943588.1">
    <property type="nucleotide sequence ID" value="NZ_JAMRYM010000005.1"/>
</dbReference>